<keyword evidence="7 8" id="KW-0807">Transducer</keyword>
<comment type="caution">
    <text evidence="9">The sequence shown here is derived from an EMBL/GenBank/DDBJ whole genome shotgun (WGS) entry which is preliminary data.</text>
</comment>
<keyword evidence="2 8" id="KW-1003">Cell membrane</keyword>
<evidence type="ECO:0000256" key="4">
    <source>
        <dbReference type="ARBA" id="ARBA00022989"/>
    </source>
</evidence>
<comment type="subcellular location">
    <subcellularLocation>
        <location evidence="1 8">Cell membrane</location>
        <topology evidence="1 8">Multi-pass membrane protein</topology>
    </subcellularLocation>
</comment>
<dbReference type="GO" id="GO:0050909">
    <property type="term" value="P:sensory perception of taste"/>
    <property type="evidence" value="ECO:0007669"/>
    <property type="project" value="InterPro"/>
</dbReference>
<dbReference type="Pfam" id="PF08395">
    <property type="entry name" value="7tm_7"/>
    <property type="match status" value="1"/>
</dbReference>
<evidence type="ECO:0000256" key="1">
    <source>
        <dbReference type="ARBA" id="ARBA00004651"/>
    </source>
</evidence>
<dbReference type="PANTHER" id="PTHR21143">
    <property type="entry name" value="INVERTEBRATE GUSTATORY RECEPTOR"/>
    <property type="match status" value="1"/>
</dbReference>
<sequence>MVRIGFLGNVRFAIYALKPFISWPYTMDGRGRVTFSPTVRTILLFVNVTLAVFGLFFTVSVLRPKGVSGNGYRLLGFSRRVLHSVLIATVSVWNAHHSGRAAKIFFGLADLGNRLPFDTRQLLLMTAGNAIETLYVYLNTSFGVFITCNRYGFSLEFLVNLSFIYFEFVSTSSEITIINVIIIINVFGRMLEKEMDSVAGEREMAFNVILFRDLIGSDRKLTPQPSKSEKLKRIRDLYRKIYDIKEEAHEAFSYPLLVTTAMIFGNLVFYVFVNTMQLKYGTRLSRTDFVISYYYPFLLCVRLAVIVIVFSGFKEMIKKARLKVAKLYAKADSEKERDIICGLIQEMRYMDPDITCYKFAVIDYEMAGSMIGIIITYAIILLQTKFEEDGSDPVKNLLNFGARDQHTTMR</sequence>
<evidence type="ECO:0000256" key="5">
    <source>
        <dbReference type="ARBA" id="ARBA00023136"/>
    </source>
</evidence>
<comment type="caution">
    <text evidence="8">Lacks conserved residue(s) required for the propagation of feature annotation.</text>
</comment>
<gene>
    <name evidence="9" type="ORF">PYX00_005902</name>
</gene>
<reference evidence="9" key="1">
    <citation type="journal article" date="2024" name="Gigascience">
        <title>Chromosome-level genome of the poultry shaft louse Menopon gallinae provides insight into the host-switching and adaptive evolution of parasitic lice.</title>
        <authorList>
            <person name="Xu Y."/>
            <person name="Ma L."/>
            <person name="Liu S."/>
            <person name="Liang Y."/>
            <person name="Liu Q."/>
            <person name="He Z."/>
            <person name="Tian L."/>
            <person name="Duan Y."/>
            <person name="Cai W."/>
            <person name="Li H."/>
            <person name="Song F."/>
        </authorList>
    </citation>
    <scope>NUCLEOTIDE SEQUENCE</scope>
    <source>
        <strain evidence="9">Cailab_2023a</strain>
    </source>
</reference>
<dbReference type="EMBL" id="JARGDH010000003">
    <property type="protein sequence ID" value="KAL0273160.1"/>
    <property type="molecule type" value="Genomic_DNA"/>
</dbReference>
<comment type="similarity">
    <text evidence="8">Belongs to the insect chemoreceptor superfamily. Gustatory receptor (GR) family.</text>
</comment>
<evidence type="ECO:0000256" key="6">
    <source>
        <dbReference type="ARBA" id="ARBA00023170"/>
    </source>
</evidence>
<evidence type="ECO:0000313" key="9">
    <source>
        <dbReference type="EMBL" id="KAL0273160.1"/>
    </source>
</evidence>
<dbReference type="PANTHER" id="PTHR21143:SF133">
    <property type="entry name" value="GUSTATORY AND PHEROMONE RECEPTOR 32A-RELATED"/>
    <property type="match status" value="1"/>
</dbReference>
<feature type="transmembrane region" description="Helical" evidence="8">
    <location>
        <begin position="254"/>
        <end position="273"/>
    </location>
</feature>
<feature type="transmembrane region" description="Helical" evidence="8">
    <location>
        <begin position="163"/>
        <end position="187"/>
    </location>
</feature>
<keyword evidence="4 8" id="KW-1133">Transmembrane helix</keyword>
<dbReference type="InterPro" id="IPR013604">
    <property type="entry name" value="7TM_chemorcpt"/>
</dbReference>
<feature type="transmembrane region" description="Helical" evidence="8">
    <location>
        <begin position="293"/>
        <end position="313"/>
    </location>
</feature>
<accession>A0AAW2HV78</accession>
<evidence type="ECO:0000256" key="7">
    <source>
        <dbReference type="ARBA" id="ARBA00023224"/>
    </source>
</evidence>
<dbReference type="AlphaFoldDB" id="A0AAW2HV78"/>
<keyword evidence="5 8" id="KW-0472">Membrane</keyword>
<evidence type="ECO:0000256" key="8">
    <source>
        <dbReference type="RuleBase" id="RU363108"/>
    </source>
</evidence>
<organism evidence="9">
    <name type="scientific">Menopon gallinae</name>
    <name type="common">poultry shaft louse</name>
    <dbReference type="NCBI Taxonomy" id="328185"/>
    <lineage>
        <taxon>Eukaryota</taxon>
        <taxon>Metazoa</taxon>
        <taxon>Ecdysozoa</taxon>
        <taxon>Arthropoda</taxon>
        <taxon>Hexapoda</taxon>
        <taxon>Insecta</taxon>
        <taxon>Pterygota</taxon>
        <taxon>Neoptera</taxon>
        <taxon>Paraneoptera</taxon>
        <taxon>Psocodea</taxon>
        <taxon>Troctomorpha</taxon>
        <taxon>Phthiraptera</taxon>
        <taxon>Amblycera</taxon>
        <taxon>Menoponidae</taxon>
        <taxon>Menopon</taxon>
    </lineage>
</organism>
<proteinExistence type="inferred from homology"/>
<dbReference type="GO" id="GO:0005886">
    <property type="term" value="C:plasma membrane"/>
    <property type="evidence" value="ECO:0007669"/>
    <property type="project" value="UniProtKB-SubCell"/>
</dbReference>
<feature type="transmembrane region" description="Helical" evidence="8">
    <location>
        <begin position="42"/>
        <end position="62"/>
    </location>
</feature>
<dbReference type="GO" id="GO:0007635">
    <property type="term" value="P:chemosensory behavior"/>
    <property type="evidence" value="ECO:0007669"/>
    <property type="project" value="TreeGrafter"/>
</dbReference>
<dbReference type="GO" id="GO:0043025">
    <property type="term" value="C:neuronal cell body"/>
    <property type="evidence" value="ECO:0007669"/>
    <property type="project" value="TreeGrafter"/>
</dbReference>
<protein>
    <recommendedName>
        <fullName evidence="8">Gustatory receptor</fullName>
    </recommendedName>
</protein>
<evidence type="ECO:0000256" key="2">
    <source>
        <dbReference type="ARBA" id="ARBA00022475"/>
    </source>
</evidence>
<dbReference type="GO" id="GO:0007165">
    <property type="term" value="P:signal transduction"/>
    <property type="evidence" value="ECO:0007669"/>
    <property type="project" value="UniProtKB-KW"/>
</dbReference>
<dbReference type="GO" id="GO:0030425">
    <property type="term" value="C:dendrite"/>
    <property type="evidence" value="ECO:0007669"/>
    <property type="project" value="TreeGrafter"/>
</dbReference>
<keyword evidence="6 8" id="KW-0675">Receptor</keyword>
<name>A0AAW2HV78_9NEOP</name>
<dbReference type="GO" id="GO:0030424">
    <property type="term" value="C:axon"/>
    <property type="evidence" value="ECO:0007669"/>
    <property type="project" value="TreeGrafter"/>
</dbReference>
<comment type="function">
    <text evidence="8">Gustatory receptor which mediates acceptance or avoidance behavior, depending on its substrates.</text>
</comment>
<dbReference type="GO" id="GO:0008049">
    <property type="term" value="P:male courtship behavior"/>
    <property type="evidence" value="ECO:0007669"/>
    <property type="project" value="TreeGrafter"/>
</dbReference>
<keyword evidence="3 8" id="KW-0812">Transmembrane</keyword>
<evidence type="ECO:0000256" key="3">
    <source>
        <dbReference type="ARBA" id="ARBA00022692"/>
    </source>
</evidence>